<dbReference type="EMBL" id="CYZV01000017">
    <property type="protein sequence ID" value="CUO21216.1"/>
    <property type="molecule type" value="Genomic_DNA"/>
</dbReference>
<reference evidence="1 2" key="1">
    <citation type="submission" date="2015-09" db="EMBL/GenBank/DDBJ databases">
        <authorList>
            <consortium name="Pathogen Informatics"/>
        </authorList>
    </citation>
    <scope>NUCLEOTIDE SEQUENCE [LARGE SCALE GENOMIC DNA]</scope>
    <source>
        <strain evidence="1 2">2789STDY5834855</strain>
    </source>
</reference>
<evidence type="ECO:0000313" key="2">
    <source>
        <dbReference type="Proteomes" id="UP000095558"/>
    </source>
</evidence>
<organism evidence="1 2">
    <name type="scientific">Clostridium disporicum</name>
    <dbReference type="NCBI Taxonomy" id="84024"/>
    <lineage>
        <taxon>Bacteria</taxon>
        <taxon>Bacillati</taxon>
        <taxon>Bacillota</taxon>
        <taxon>Clostridia</taxon>
        <taxon>Eubacteriales</taxon>
        <taxon>Clostridiaceae</taxon>
        <taxon>Clostridium</taxon>
    </lineage>
</organism>
<name>A0A174DBF1_9CLOT</name>
<protein>
    <submittedName>
        <fullName evidence="1">Uncharacterized protein</fullName>
    </submittedName>
</protein>
<proteinExistence type="predicted"/>
<accession>A0A174DBF1</accession>
<evidence type="ECO:0000313" key="1">
    <source>
        <dbReference type="EMBL" id="CUO21216.1"/>
    </source>
</evidence>
<dbReference type="RefSeq" id="WP_172676163.1">
    <property type="nucleotide sequence ID" value="NZ_CYZV01000017.1"/>
</dbReference>
<dbReference type="Proteomes" id="UP000095558">
    <property type="component" value="Unassembled WGS sequence"/>
</dbReference>
<dbReference type="AlphaFoldDB" id="A0A174DBF1"/>
<gene>
    <name evidence="1" type="ORF">ERS852470_01724</name>
</gene>
<sequence length="57" mass="6819">MKIREILKEAQPGYYEKLVNKRLPKKKSEKLSERDLKELMKQRSYKRGTGGAIRQIR</sequence>